<dbReference type="AlphaFoldDB" id="A0A0G4JW74"/>
<evidence type="ECO:0000313" key="2">
    <source>
        <dbReference type="Proteomes" id="UP000044377"/>
    </source>
</evidence>
<proteinExistence type="predicted"/>
<sequence length="39" mass="4774">MVSVCDIKNNHLMRIYCYIFMQSYFLSEFSSNFHDVNLY</sequence>
<evidence type="ECO:0000313" key="1">
    <source>
        <dbReference type="EMBL" id="CPR17024.1"/>
    </source>
</evidence>
<dbReference type="Proteomes" id="UP000044377">
    <property type="component" value="Unassembled WGS sequence"/>
</dbReference>
<dbReference type="EMBL" id="CGIG01000001">
    <property type="protein sequence ID" value="CPR17024.1"/>
    <property type="molecule type" value="Genomic_DNA"/>
</dbReference>
<protein>
    <submittedName>
        <fullName evidence="1">Uncharacterized protein</fullName>
    </submittedName>
</protein>
<organism evidence="1 2">
    <name type="scientific">Brenneria goodwinii</name>
    <dbReference type="NCBI Taxonomy" id="1109412"/>
    <lineage>
        <taxon>Bacteria</taxon>
        <taxon>Pseudomonadati</taxon>
        <taxon>Pseudomonadota</taxon>
        <taxon>Gammaproteobacteria</taxon>
        <taxon>Enterobacterales</taxon>
        <taxon>Pectobacteriaceae</taxon>
        <taxon>Brenneria</taxon>
    </lineage>
</organism>
<dbReference type="STRING" id="1109412.BN1221_02408"/>
<gene>
    <name evidence="1" type="ORF">BN1221_02408</name>
</gene>
<reference evidence="2" key="1">
    <citation type="submission" date="2015-01" db="EMBL/GenBank/DDBJ databases">
        <authorList>
            <person name="Paterson Steve"/>
        </authorList>
    </citation>
    <scope>NUCLEOTIDE SEQUENCE [LARGE SCALE GENOMIC DNA]</scope>
    <source>
        <strain evidence="2">OBR1</strain>
    </source>
</reference>
<name>A0A0G4JW74_9GAMM</name>
<accession>A0A0G4JW74</accession>
<keyword evidence="2" id="KW-1185">Reference proteome</keyword>